<organism evidence="1 2">
    <name type="scientific">Ilex paraguariensis</name>
    <name type="common">yerba mate</name>
    <dbReference type="NCBI Taxonomy" id="185542"/>
    <lineage>
        <taxon>Eukaryota</taxon>
        <taxon>Viridiplantae</taxon>
        <taxon>Streptophyta</taxon>
        <taxon>Embryophyta</taxon>
        <taxon>Tracheophyta</taxon>
        <taxon>Spermatophyta</taxon>
        <taxon>Magnoliopsida</taxon>
        <taxon>eudicotyledons</taxon>
        <taxon>Gunneridae</taxon>
        <taxon>Pentapetalae</taxon>
        <taxon>asterids</taxon>
        <taxon>campanulids</taxon>
        <taxon>Aquifoliales</taxon>
        <taxon>Aquifoliaceae</taxon>
        <taxon>Ilex</taxon>
    </lineage>
</organism>
<name>A0ABC8QY99_9AQUA</name>
<evidence type="ECO:0000313" key="1">
    <source>
        <dbReference type="EMBL" id="CAK9137201.1"/>
    </source>
</evidence>
<keyword evidence="2" id="KW-1185">Reference proteome</keyword>
<proteinExistence type="predicted"/>
<comment type="caution">
    <text evidence="1">The sequence shown here is derived from an EMBL/GenBank/DDBJ whole genome shotgun (WGS) entry which is preliminary data.</text>
</comment>
<dbReference type="Proteomes" id="UP001642360">
    <property type="component" value="Unassembled WGS sequence"/>
</dbReference>
<accession>A0ABC8QY99</accession>
<sequence length="105" mass="11745">MLPITLEESTVAWVQSKVTKEAVAKIQVLDLIEIEARACKMITSQASLIPLSQRSCGHELSGQVPPTEAYLKEDMDKKKAFLKQTIKERDDFIKNTVDAEARPSN</sequence>
<dbReference type="AlphaFoldDB" id="A0ABC8QY99"/>
<evidence type="ECO:0000313" key="2">
    <source>
        <dbReference type="Proteomes" id="UP001642360"/>
    </source>
</evidence>
<dbReference type="EMBL" id="CAUOFW020000808">
    <property type="protein sequence ID" value="CAK9137201.1"/>
    <property type="molecule type" value="Genomic_DNA"/>
</dbReference>
<gene>
    <name evidence="1" type="ORF">ILEXP_LOCUS4222</name>
</gene>
<reference evidence="1 2" key="1">
    <citation type="submission" date="2024-02" db="EMBL/GenBank/DDBJ databases">
        <authorList>
            <person name="Vignale AGUSTIN F."/>
            <person name="Sosa J E."/>
            <person name="Modenutti C."/>
        </authorList>
    </citation>
    <scope>NUCLEOTIDE SEQUENCE [LARGE SCALE GENOMIC DNA]</scope>
</reference>
<protein>
    <submittedName>
        <fullName evidence="1">Uncharacterized protein</fullName>
    </submittedName>
</protein>